<dbReference type="Proteomes" id="UP000632195">
    <property type="component" value="Unassembled WGS sequence"/>
</dbReference>
<dbReference type="InterPro" id="IPR013216">
    <property type="entry name" value="Methyltransf_11"/>
</dbReference>
<dbReference type="Gene3D" id="3.40.50.150">
    <property type="entry name" value="Vaccinia Virus protein VP39"/>
    <property type="match status" value="1"/>
</dbReference>
<evidence type="ECO:0000259" key="1">
    <source>
        <dbReference type="Pfam" id="PF08241"/>
    </source>
</evidence>
<protein>
    <recommendedName>
        <fullName evidence="1">Methyltransferase type 11 domain-containing protein</fullName>
    </recommendedName>
</protein>
<evidence type="ECO:0000313" key="2">
    <source>
        <dbReference type="EMBL" id="GGM76556.1"/>
    </source>
</evidence>
<proteinExistence type="predicted"/>
<dbReference type="CDD" id="cd02440">
    <property type="entry name" value="AdoMet_MTases"/>
    <property type="match status" value="1"/>
</dbReference>
<feature type="domain" description="Methyltransferase type 11" evidence="1">
    <location>
        <begin position="57"/>
        <end position="155"/>
    </location>
</feature>
<dbReference type="EMBL" id="BMNY01000002">
    <property type="protein sequence ID" value="GGM76556.1"/>
    <property type="molecule type" value="Genomic_DNA"/>
</dbReference>
<dbReference type="GO" id="GO:0008757">
    <property type="term" value="F:S-adenosylmethionine-dependent methyltransferase activity"/>
    <property type="evidence" value="ECO:0007669"/>
    <property type="project" value="InterPro"/>
</dbReference>
<name>A0AA37BSG6_9ARCH</name>
<evidence type="ECO:0000313" key="3">
    <source>
        <dbReference type="Proteomes" id="UP000632195"/>
    </source>
</evidence>
<dbReference type="AlphaFoldDB" id="A0AA37BSG6"/>
<gene>
    <name evidence="2" type="ORF">GCM10007108_13270</name>
</gene>
<reference evidence="2" key="2">
    <citation type="submission" date="2022-09" db="EMBL/GenBank/DDBJ databases">
        <authorList>
            <person name="Sun Q."/>
            <person name="Ohkuma M."/>
        </authorList>
    </citation>
    <scope>NUCLEOTIDE SEQUENCE</scope>
    <source>
        <strain evidence="2">JCM 13583</strain>
    </source>
</reference>
<comment type="caution">
    <text evidence="2">The sequence shown here is derived from an EMBL/GenBank/DDBJ whole genome shotgun (WGS) entry which is preliminary data.</text>
</comment>
<sequence>MSQFENFRRVELKNGVDPEPFRMPLFSKNFAKRVGVLSKYRHITQYLKVNSKRGKALDFGTGFGAFLPVLSELNDEVIAVDAFDDQLRAAKDLCLYMGLKNVTVLKVARINGLSGFEDSTFDTILATDVLEHNLNYKDIVVKLKRVLKTGGPLIVSLPREHLLYRIFARREVEHDRERGHVYHSSKGADEVELFLLKHFDLELKESAHTFIHYTLLRGG</sequence>
<reference evidence="2" key="1">
    <citation type="journal article" date="2014" name="Int. J. Syst. Evol. Microbiol.">
        <title>Complete genome sequence of Corynebacterium casei LMG S-19264T (=DSM 44701T), isolated from a smear-ripened cheese.</title>
        <authorList>
            <consortium name="US DOE Joint Genome Institute (JGI-PGF)"/>
            <person name="Walter F."/>
            <person name="Albersmeier A."/>
            <person name="Kalinowski J."/>
            <person name="Ruckert C."/>
        </authorList>
    </citation>
    <scope>NUCLEOTIDE SEQUENCE</scope>
    <source>
        <strain evidence="2">JCM 13583</strain>
    </source>
</reference>
<accession>A0AA37BSG6</accession>
<dbReference type="InterPro" id="IPR029063">
    <property type="entry name" value="SAM-dependent_MTases_sf"/>
</dbReference>
<organism evidence="2 3">
    <name type="scientific">Thermogymnomonas acidicola</name>
    <dbReference type="NCBI Taxonomy" id="399579"/>
    <lineage>
        <taxon>Archaea</taxon>
        <taxon>Methanobacteriati</taxon>
        <taxon>Thermoplasmatota</taxon>
        <taxon>Thermoplasmata</taxon>
        <taxon>Thermoplasmatales</taxon>
        <taxon>Thermogymnomonas</taxon>
    </lineage>
</organism>
<dbReference type="Pfam" id="PF08241">
    <property type="entry name" value="Methyltransf_11"/>
    <property type="match status" value="1"/>
</dbReference>
<dbReference type="SUPFAM" id="SSF53335">
    <property type="entry name" value="S-adenosyl-L-methionine-dependent methyltransferases"/>
    <property type="match status" value="1"/>
</dbReference>
<keyword evidence="3" id="KW-1185">Reference proteome</keyword>